<feature type="chain" id="PRO_5041400782" evidence="1">
    <location>
        <begin position="39"/>
        <end position="210"/>
    </location>
</feature>
<dbReference type="Proteomes" id="UP001166674">
    <property type="component" value="Unassembled WGS sequence"/>
</dbReference>
<name>A0AA41MYM5_SCICA</name>
<organism evidence="2 3">
    <name type="scientific">Sciurus carolinensis</name>
    <name type="common">Eastern gray squirrel</name>
    <dbReference type="NCBI Taxonomy" id="30640"/>
    <lineage>
        <taxon>Eukaryota</taxon>
        <taxon>Metazoa</taxon>
        <taxon>Chordata</taxon>
        <taxon>Craniata</taxon>
        <taxon>Vertebrata</taxon>
        <taxon>Euteleostomi</taxon>
        <taxon>Mammalia</taxon>
        <taxon>Eutheria</taxon>
        <taxon>Euarchontoglires</taxon>
        <taxon>Glires</taxon>
        <taxon>Rodentia</taxon>
        <taxon>Sciuromorpha</taxon>
        <taxon>Sciuridae</taxon>
        <taxon>Sciurinae</taxon>
        <taxon>Sciurini</taxon>
        <taxon>Sciurus</taxon>
    </lineage>
</organism>
<evidence type="ECO:0000313" key="2">
    <source>
        <dbReference type="EMBL" id="MBZ3880284.1"/>
    </source>
</evidence>
<sequence>MLLPHVGVAAAHWLRVCPSLSSQVCLLLFCLVGGPVGALEAVLDSNTEVAPFQVLLQVPGSQVYSPIACGEFLDGCDVHWAIATGDTLEEINQHWNWLGQNLLHTLSVFDYKDDMASFVKGKVKAGHTSPVLYLTSMCTEHKFGDLEMVSCHSSKEHEDKSPPLCPGPLTVVLQPLGSQNPDSHLVGEATSFLVCHGHWRLGNDHGWCGT</sequence>
<evidence type="ECO:0000313" key="3">
    <source>
        <dbReference type="Proteomes" id="UP001166674"/>
    </source>
</evidence>
<dbReference type="EMBL" id="JAATJV010371697">
    <property type="protein sequence ID" value="MBZ3880284.1"/>
    <property type="molecule type" value="Genomic_DNA"/>
</dbReference>
<evidence type="ECO:0000256" key="1">
    <source>
        <dbReference type="SAM" id="SignalP"/>
    </source>
</evidence>
<protein>
    <submittedName>
        <fullName evidence="2">TBC1 domain family member 8</fullName>
    </submittedName>
</protein>
<feature type="signal peptide" evidence="1">
    <location>
        <begin position="1"/>
        <end position="38"/>
    </location>
</feature>
<proteinExistence type="predicted"/>
<reference evidence="2" key="1">
    <citation type="submission" date="2020-03" db="EMBL/GenBank/DDBJ databases">
        <title>Studies in the Genomics of Life Span.</title>
        <authorList>
            <person name="Glass D."/>
        </authorList>
    </citation>
    <scope>NUCLEOTIDE SEQUENCE</scope>
    <source>
        <strain evidence="2">SUZIE</strain>
        <tissue evidence="2">Muscle</tissue>
    </source>
</reference>
<keyword evidence="1" id="KW-0732">Signal</keyword>
<gene>
    <name evidence="2" type="ORF">SUZIE_157220</name>
</gene>
<accession>A0AA41MYM5</accession>
<dbReference type="AlphaFoldDB" id="A0AA41MYM5"/>
<keyword evidence="3" id="KW-1185">Reference proteome</keyword>
<comment type="caution">
    <text evidence="2">The sequence shown here is derived from an EMBL/GenBank/DDBJ whole genome shotgun (WGS) entry which is preliminary data.</text>
</comment>